<feature type="region of interest" description="Disordered" evidence="1">
    <location>
        <begin position="1"/>
        <end position="24"/>
    </location>
</feature>
<gene>
    <name evidence="2" type="ORF">ABB37_01055</name>
</gene>
<protein>
    <submittedName>
        <fullName evidence="2">Uncharacterized protein</fullName>
    </submittedName>
</protein>
<dbReference type="VEuPathDB" id="TriTrypDB:LpyrH10_02_0290"/>
<reference evidence="2 3" key="1">
    <citation type="submission" date="2015-07" db="EMBL/GenBank/DDBJ databases">
        <title>High-quality genome of monoxenous trypanosomatid Leptomonas pyrrhocoris.</title>
        <authorList>
            <person name="Flegontov P."/>
            <person name="Butenko A."/>
            <person name="Firsov S."/>
            <person name="Vlcek C."/>
            <person name="Logacheva M.D."/>
            <person name="Field M."/>
            <person name="Filatov D."/>
            <person name="Flegontova O."/>
            <person name="Gerasimov E."/>
            <person name="Jackson A.P."/>
            <person name="Kelly S."/>
            <person name="Opperdoes F."/>
            <person name="O'Reilly A."/>
            <person name="Votypka J."/>
            <person name="Yurchenko V."/>
            <person name="Lukes J."/>
        </authorList>
    </citation>
    <scope>NUCLEOTIDE SEQUENCE [LARGE SCALE GENOMIC DNA]</scope>
    <source>
        <strain evidence="2">H10</strain>
    </source>
</reference>
<organism evidence="2 3">
    <name type="scientific">Leptomonas pyrrhocoris</name>
    <name type="common">Firebug parasite</name>
    <dbReference type="NCBI Taxonomy" id="157538"/>
    <lineage>
        <taxon>Eukaryota</taxon>
        <taxon>Discoba</taxon>
        <taxon>Euglenozoa</taxon>
        <taxon>Kinetoplastea</taxon>
        <taxon>Metakinetoplastina</taxon>
        <taxon>Trypanosomatida</taxon>
        <taxon>Trypanosomatidae</taxon>
        <taxon>Leishmaniinae</taxon>
        <taxon>Leptomonas</taxon>
    </lineage>
</organism>
<dbReference type="GeneID" id="26901350"/>
<name>A0A0N0DYS7_LEPPY</name>
<accession>A0A0N0DYS7</accession>
<dbReference type="AlphaFoldDB" id="A0A0N0DYS7"/>
<evidence type="ECO:0000313" key="3">
    <source>
        <dbReference type="Proteomes" id="UP000037923"/>
    </source>
</evidence>
<dbReference type="RefSeq" id="XP_015662947.1">
    <property type="nucleotide sequence ID" value="XM_015797427.1"/>
</dbReference>
<dbReference type="Proteomes" id="UP000037923">
    <property type="component" value="Unassembled WGS sequence"/>
</dbReference>
<evidence type="ECO:0000313" key="2">
    <source>
        <dbReference type="EMBL" id="KPA84508.1"/>
    </source>
</evidence>
<comment type="caution">
    <text evidence="2">The sequence shown here is derived from an EMBL/GenBank/DDBJ whole genome shotgun (WGS) entry which is preliminary data.</text>
</comment>
<evidence type="ECO:0000256" key="1">
    <source>
        <dbReference type="SAM" id="MobiDB-lite"/>
    </source>
</evidence>
<dbReference type="EMBL" id="LGTL01000002">
    <property type="protein sequence ID" value="KPA84508.1"/>
    <property type="molecule type" value="Genomic_DNA"/>
</dbReference>
<proteinExistence type="predicted"/>
<keyword evidence="3" id="KW-1185">Reference proteome</keyword>
<sequence>MPFRCEDPHTHMHTQSKEKEATPACQYEEKSGTVMDFEIFIFLATSDGSTAEVKVNWVTTAAIAVPHLFLVFHRGGGLLSCH</sequence>